<evidence type="ECO:0000313" key="2">
    <source>
        <dbReference type="Proteomes" id="UP001370348"/>
    </source>
</evidence>
<dbReference type="RefSeq" id="WP_394827024.1">
    <property type="nucleotide sequence ID" value="NZ_CP089984.1"/>
</dbReference>
<dbReference type="SUPFAM" id="SSF53795">
    <property type="entry name" value="PEP carboxykinase-like"/>
    <property type="match status" value="1"/>
</dbReference>
<accession>A0ABZ2M2E6</accession>
<keyword evidence="2" id="KW-1185">Reference proteome</keyword>
<proteinExistence type="predicted"/>
<evidence type="ECO:0000313" key="1">
    <source>
        <dbReference type="EMBL" id="WXB17393.1"/>
    </source>
</evidence>
<protein>
    <submittedName>
        <fullName evidence="1">Uncharacterized protein</fullName>
    </submittedName>
</protein>
<reference evidence="1 2" key="1">
    <citation type="submission" date="2021-12" db="EMBL/GenBank/DDBJ databases">
        <title>Discovery of the Pendulisporaceae a myxobacterial family with distinct sporulation behavior and unique specialized metabolism.</title>
        <authorList>
            <person name="Garcia R."/>
            <person name="Popoff A."/>
            <person name="Bader C.D."/>
            <person name="Loehr J."/>
            <person name="Walesch S."/>
            <person name="Walt C."/>
            <person name="Boldt J."/>
            <person name="Bunk B."/>
            <person name="Haeckl F.J.F.P.J."/>
            <person name="Gunesch A.P."/>
            <person name="Birkelbach J."/>
            <person name="Nuebel U."/>
            <person name="Pietschmann T."/>
            <person name="Bach T."/>
            <person name="Mueller R."/>
        </authorList>
    </citation>
    <scope>NUCLEOTIDE SEQUENCE [LARGE SCALE GENOMIC DNA]</scope>
    <source>
        <strain evidence="1 2">MSr11954</strain>
    </source>
</reference>
<gene>
    <name evidence="1" type="ORF">LZC94_08930</name>
</gene>
<dbReference type="EMBL" id="CP089984">
    <property type="protein sequence ID" value="WXB17393.1"/>
    <property type="molecule type" value="Genomic_DNA"/>
</dbReference>
<dbReference type="InterPro" id="IPR027417">
    <property type="entry name" value="P-loop_NTPase"/>
</dbReference>
<sequence>MTAPSNVHWTGEFREEGELYFRVGRDGARFVAEWLGVCTLHADADGTGSELVPAPGADPMLVDKVHRGLARALVRHLEGKLTLHASASSFGEVAIACTGASQAGKSTLAAKLVAGHGGELVADDTLAVDLRDGAVIVHPTERLSWLLPDACRALGSIREDGLDERGSSDEDDGGLKYPVEPKRIAVGETRLAALVVLVFDDALSVPRLTRLRGLDAVKQLVASVVRFVLDEPERNRREMEQLARLSEAVPIYELARPRALEKLDATADVLRELARHRAGGA</sequence>
<name>A0ABZ2M2E6_9BACT</name>
<dbReference type="Gene3D" id="3.40.50.300">
    <property type="entry name" value="P-loop containing nucleotide triphosphate hydrolases"/>
    <property type="match status" value="1"/>
</dbReference>
<dbReference type="Proteomes" id="UP001370348">
    <property type="component" value="Chromosome"/>
</dbReference>
<organism evidence="1 2">
    <name type="scientific">Pendulispora albinea</name>
    <dbReference type="NCBI Taxonomy" id="2741071"/>
    <lineage>
        <taxon>Bacteria</taxon>
        <taxon>Pseudomonadati</taxon>
        <taxon>Myxococcota</taxon>
        <taxon>Myxococcia</taxon>
        <taxon>Myxococcales</taxon>
        <taxon>Sorangiineae</taxon>
        <taxon>Pendulisporaceae</taxon>
        <taxon>Pendulispora</taxon>
    </lineage>
</organism>